<organism evidence="9 10">
    <name type="scientific">Coralloluteibacterium thermophilum</name>
    <dbReference type="NCBI Taxonomy" id="2707049"/>
    <lineage>
        <taxon>Bacteria</taxon>
        <taxon>Pseudomonadati</taxon>
        <taxon>Pseudomonadota</taxon>
        <taxon>Gammaproteobacteria</taxon>
        <taxon>Lysobacterales</taxon>
        <taxon>Lysobacteraceae</taxon>
        <taxon>Coralloluteibacterium</taxon>
    </lineage>
</organism>
<evidence type="ECO:0000256" key="4">
    <source>
        <dbReference type="SAM" id="SignalP"/>
    </source>
</evidence>
<evidence type="ECO:0000256" key="2">
    <source>
        <dbReference type="ARBA" id="ARBA00009477"/>
    </source>
</evidence>
<dbReference type="EMBL" id="JBHSGG010000026">
    <property type="protein sequence ID" value="MFC4728411.1"/>
    <property type="molecule type" value="Genomic_DNA"/>
</dbReference>
<name>A0ABV9NMK8_9GAMM</name>
<evidence type="ECO:0000259" key="5">
    <source>
        <dbReference type="Pfam" id="PF25876"/>
    </source>
</evidence>
<evidence type="ECO:0000313" key="10">
    <source>
        <dbReference type="Proteomes" id="UP001595892"/>
    </source>
</evidence>
<dbReference type="PROSITE" id="PS51257">
    <property type="entry name" value="PROKAR_LIPOPROTEIN"/>
    <property type="match status" value="1"/>
</dbReference>
<keyword evidence="4" id="KW-0732">Signal</keyword>
<feature type="domain" description="Multidrug resistance protein MdtA-like beta-barrel" evidence="7">
    <location>
        <begin position="220"/>
        <end position="307"/>
    </location>
</feature>
<proteinExistence type="inferred from homology"/>
<evidence type="ECO:0000313" key="9">
    <source>
        <dbReference type="EMBL" id="MFC4728411.1"/>
    </source>
</evidence>
<accession>A0ABV9NMK8</accession>
<feature type="domain" description="Multidrug resistance protein MdtA-like C-terminal permuted SH3" evidence="8">
    <location>
        <begin position="314"/>
        <end position="375"/>
    </location>
</feature>
<feature type="domain" description="Multidrug resistance protein MdtA-like barrel-sandwich hybrid" evidence="6">
    <location>
        <begin position="74"/>
        <end position="213"/>
    </location>
</feature>
<comment type="subcellular location">
    <subcellularLocation>
        <location evidence="1">Cell inner membrane</location>
        <topology evidence="1">Lipid-anchor</topology>
    </subcellularLocation>
</comment>
<dbReference type="InterPro" id="IPR006143">
    <property type="entry name" value="RND_pump_MFP"/>
</dbReference>
<feature type="domain" description="Multidrug resistance protein MdtA-like alpha-helical hairpin" evidence="5">
    <location>
        <begin position="114"/>
        <end position="183"/>
    </location>
</feature>
<evidence type="ECO:0000256" key="1">
    <source>
        <dbReference type="ARBA" id="ARBA00004519"/>
    </source>
</evidence>
<dbReference type="PANTHER" id="PTHR30158">
    <property type="entry name" value="ACRA/E-RELATED COMPONENT OF DRUG EFFLUX TRANSPORTER"/>
    <property type="match status" value="1"/>
</dbReference>
<evidence type="ECO:0000259" key="6">
    <source>
        <dbReference type="Pfam" id="PF25917"/>
    </source>
</evidence>
<comment type="caution">
    <text evidence="9">The sequence shown here is derived from an EMBL/GenBank/DDBJ whole genome shotgun (WGS) entry which is preliminary data.</text>
</comment>
<dbReference type="NCBIfam" id="TIGR01730">
    <property type="entry name" value="RND_mfp"/>
    <property type="match status" value="1"/>
</dbReference>
<evidence type="ECO:0000256" key="3">
    <source>
        <dbReference type="SAM" id="Coils"/>
    </source>
</evidence>
<keyword evidence="3" id="KW-0175">Coiled coil</keyword>
<evidence type="ECO:0000259" key="8">
    <source>
        <dbReference type="Pfam" id="PF25967"/>
    </source>
</evidence>
<feature type="signal peptide" evidence="4">
    <location>
        <begin position="1"/>
        <end position="25"/>
    </location>
</feature>
<dbReference type="Gene3D" id="2.40.50.100">
    <property type="match status" value="1"/>
</dbReference>
<dbReference type="Pfam" id="PF25917">
    <property type="entry name" value="BSH_RND"/>
    <property type="match status" value="1"/>
</dbReference>
<dbReference type="Gene3D" id="1.10.287.470">
    <property type="entry name" value="Helix hairpin bin"/>
    <property type="match status" value="1"/>
</dbReference>
<comment type="similarity">
    <text evidence="2">Belongs to the membrane fusion protein (MFP) (TC 8.A.1) family.</text>
</comment>
<dbReference type="Pfam" id="PF25876">
    <property type="entry name" value="HH_MFP_RND"/>
    <property type="match status" value="1"/>
</dbReference>
<feature type="chain" id="PRO_5046359954" evidence="4">
    <location>
        <begin position="26"/>
        <end position="400"/>
    </location>
</feature>
<dbReference type="InterPro" id="IPR058626">
    <property type="entry name" value="MdtA-like_b-barrel"/>
</dbReference>
<evidence type="ECO:0000259" key="7">
    <source>
        <dbReference type="Pfam" id="PF25944"/>
    </source>
</evidence>
<sequence>MFPTSRRSVPAPAIFRRLLLATALAAGLATLAGCAPGQAEEAAPPPPEVGVMEVAPREVSQWDEVSGRIEAVESVELRPRVSGYIERVHYTEGQLVEKGEVLFTIDARSYRAALARAEAELVRARTQAELGRSEAARAQTLVDLQAISREEFEQRSAAAAQATANVQAAQAAVEAARLDLEFTQVRAPVSGRAGRALVTAGNLVSADNGAVLTTVVSVNPVHVHFDTDEATFLRYAAMARRGERPSERDGRVPVQVGLVGEEGFPHVGEIDFLDNRVDPATGTIRVRAVLDNADGRLTPGLFARVRVLGSGRFQALLIDDKAVLTDQDRKYVYVVDAEGTAQRRDVRLGRIVDGQRIVEAGLAPGDRVIVSGVQKVFFPGMPVQPVPLATDEAPAVARVD</sequence>
<dbReference type="Gene3D" id="2.40.420.20">
    <property type="match status" value="1"/>
</dbReference>
<feature type="coiled-coil region" evidence="3">
    <location>
        <begin position="107"/>
        <end position="134"/>
    </location>
</feature>
<protein>
    <submittedName>
        <fullName evidence="9">Efflux RND transporter periplasmic adaptor subunit</fullName>
    </submittedName>
</protein>
<keyword evidence="10" id="KW-1185">Reference proteome</keyword>
<dbReference type="PANTHER" id="PTHR30158:SF26">
    <property type="entry name" value="RESISTANCE-NODULATION-CELL DIVISION (RND) MULTIDRUG EFFLUX MEMBRANE FUSION PROTEIN MEXE"/>
    <property type="match status" value="1"/>
</dbReference>
<dbReference type="Proteomes" id="UP001595892">
    <property type="component" value="Unassembled WGS sequence"/>
</dbReference>
<dbReference type="InterPro" id="IPR058627">
    <property type="entry name" value="MdtA-like_C"/>
</dbReference>
<dbReference type="Pfam" id="PF25944">
    <property type="entry name" value="Beta-barrel_RND"/>
    <property type="match status" value="1"/>
</dbReference>
<dbReference type="RefSeq" id="WP_377004441.1">
    <property type="nucleotide sequence ID" value="NZ_JBHSGG010000026.1"/>
</dbReference>
<reference evidence="10" key="1">
    <citation type="journal article" date="2019" name="Int. J. Syst. Evol. Microbiol.">
        <title>The Global Catalogue of Microorganisms (GCM) 10K type strain sequencing project: providing services to taxonomists for standard genome sequencing and annotation.</title>
        <authorList>
            <consortium name="The Broad Institute Genomics Platform"/>
            <consortium name="The Broad Institute Genome Sequencing Center for Infectious Disease"/>
            <person name="Wu L."/>
            <person name="Ma J."/>
        </authorList>
    </citation>
    <scope>NUCLEOTIDE SEQUENCE [LARGE SCALE GENOMIC DNA]</scope>
    <source>
        <strain evidence="10">CGMCC 1.13574</strain>
    </source>
</reference>
<dbReference type="Pfam" id="PF25967">
    <property type="entry name" value="RND-MFP_C"/>
    <property type="match status" value="1"/>
</dbReference>
<dbReference type="InterPro" id="IPR058625">
    <property type="entry name" value="MdtA-like_BSH"/>
</dbReference>
<dbReference type="SUPFAM" id="SSF111369">
    <property type="entry name" value="HlyD-like secretion proteins"/>
    <property type="match status" value="1"/>
</dbReference>
<dbReference type="Gene3D" id="2.40.30.170">
    <property type="match status" value="1"/>
</dbReference>
<dbReference type="InterPro" id="IPR058624">
    <property type="entry name" value="MdtA-like_HH"/>
</dbReference>
<gene>
    <name evidence="9" type="ORF">ACFO3Q_09525</name>
</gene>